<gene>
    <name evidence="2" type="ORF">J4Q44_G00295990</name>
</gene>
<dbReference type="EMBL" id="JAGTTL010000028">
    <property type="protein sequence ID" value="KAK6299566.1"/>
    <property type="molecule type" value="Genomic_DNA"/>
</dbReference>
<name>A0AAN8L6F9_9TELE</name>
<feature type="region of interest" description="Disordered" evidence="1">
    <location>
        <begin position="26"/>
        <end position="48"/>
    </location>
</feature>
<protein>
    <submittedName>
        <fullName evidence="2">Uncharacterized protein</fullName>
    </submittedName>
</protein>
<evidence type="ECO:0000313" key="2">
    <source>
        <dbReference type="EMBL" id="KAK6299566.1"/>
    </source>
</evidence>
<evidence type="ECO:0000313" key="3">
    <source>
        <dbReference type="Proteomes" id="UP001356427"/>
    </source>
</evidence>
<comment type="caution">
    <text evidence="2">The sequence shown here is derived from an EMBL/GenBank/DDBJ whole genome shotgun (WGS) entry which is preliminary data.</text>
</comment>
<reference evidence="2 3" key="1">
    <citation type="submission" date="2021-04" db="EMBL/GenBank/DDBJ databases">
        <authorList>
            <person name="De Guttry C."/>
            <person name="Zahm M."/>
            <person name="Klopp C."/>
            <person name="Cabau C."/>
            <person name="Louis A."/>
            <person name="Berthelot C."/>
            <person name="Parey E."/>
            <person name="Roest Crollius H."/>
            <person name="Montfort J."/>
            <person name="Robinson-Rechavi M."/>
            <person name="Bucao C."/>
            <person name="Bouchez O."/>
            <person name="Gislard M."/>
            <person name="Lluch J."/>
            <person name="Milhes M."/>
            <person name="Lampietro C."/>
            <person name="Lopez Roques C."/>
            <person name="Donnadieu C."/>
            <person name="Braasch I."/>
            <person name="Desvignes T."/>
            <person name="Postlethwait J."/>
            <person name="Bobe J."/>
            <person name="Wedekind C."/>
            <person name="Guiguen Y."/>
        </authorList>
    </citation>
    <scope>NUCLEOTIDE SEQUENCE [LARGE SCALE GENOMIC DNA]</scope>
    <source>
        <strain evidence="2">Cs_M1</strain>
        <tissue evidence="2">Blood</tissue>
    </source>
</reference>
<proteinExistence type="predicted"/>
<organism evidence="2 3">
    <name type="scientific">Coregonus suidteri</name>
    <dbReference type="NCBI Taxonomy" id="861788"/>
    <lineage>
        <taxon>Eukaryota</taxon>
        <taxon>Metazoa</taxon>
        <taxon>Chordata</taxon>
        <taxon>Craniata</taxon>
        <taxon>Vertebrata</taxon>
        <taxon>Euteleostomi</taxon>
        <taxon>Actinopterygii</taxon>
        <taxon>Neopterygii</taxon>
        <taxon>Teleostei</taxon>
        <taxon>Protacanthopterygii</taxon>
        <taxon>Salmoniformes</taxon>
        <taxon>Salmonidae</taxon>
        <taxon>Coregoninae</taxon>
        <taxon>Coregonus</taxon>
    </lineage>
</organism>
<keyword evidence="3" id="KW-1185">Reference proteome</keyword>
<dbReference type="Proteomes" id="UP001356427">
    <property type="component" value="Unassembled WGS sequence"/>
</dbReference>
<evidence type="ECO:0000256" key="1">
    <source>
        <dbReference type="SAM" id="MobiDB-lite"/>
    </source>
</evidence>
<accession>A0AAN8L6F9</accession>
<dbReference type="AlphaFoldDB" id="A0AAN8L6F9"/>
<sequence length="144" mass="15715">MDITLPAVTGLSLDLSTKVNGVGDESFGSSGGNSCPAFPGSGEDEGSNLVEASPSLMVLEPTPAQRIAQGERFQYARSQNQSTSSSPEHLETMFERPTPSLYNIHNIYHWDRNTTHITLPPSYLNGRCCPGNTYSDRRAHLEED</sequence>